<feature type="region of interest" description="Disordered" evidence="1">
    <location>
        <begin position="74"/>
        <end position="109"/>
    </location>
</feature>
<reference evidence="2 3" key="1">
    <citation type="journal article" date="2012" name="Stand. Genomic Sci.">
        <title>Complete genome sequencing and analysis of Saprospira grandis str. Lewin, a predatory marine bacterium.</title>
        <authorList>
            <person name="Saw J.H."/>
            <person name="Yuryev A."/>
            <person name="Kanbe M."/>
            <person name="Hou S."/>
            <person name="Young A.G."/>
            <person name="Aizawa S."/>
            <person name="Alam M."/>
        </authorList>
    </citation>
    <scope>NUCLEOTIDE SEQUENCE [LARGE SCALE GENOMIC DNA]</scope>
    <source>
        <strain evidence="2 3">Lewin</strain>
    </source>
</reference>
<proteinExistence type="predicted"/>
<dbReference type="Proteomes" id="UP000007519">
    <property type="component" value="Chromosome"/>
</dbReference>
<protein>
    <submittedName>
        <fullName evidence="2">Uncharacterized protein</fullName>
    </submittedName>
</protein>
<sequence length="121" mass="13043">MPRAKRPWSGKGQMKALPLLSFALISCYFALFFSPIARAMPLKNALTSLKFLSKDGRSAGLPFGLAMCSSAAQPQTKAVRPQGRADLRAAKRSAARPQAAAEAPKQKSPKLSFRALDVKII</sequence>
<dbReference type="AlphaFoldDB" id="H6L9N9"/>
<dbReference type="PROSITE" id="PS51257">
    <property type="entry name" value="PROKAR_LIPOPROTEIN"/>
    <property type="match status" value="1"/>
</dbReference>
<dbReference type="HOGENOM" id="CLU_2036401_0_0_10"/>
<accession>H6L9N9</accession>
<name>H6L9N9_SAPGL</name>
<dbReference type="EMBL" id="CP002831">
    <property type="protein sequence ID" value="AFC23217.1"/>
    <property type="molecule type" value="Genomic_DNA"/>
</dbReference>
<organism evidence="2 3">
    <name type="scientific">Saprospira grandis (strain Lewin)</name>
    <dbReference type="NCBI Taxonomy" id="984262"/>
    <lineage>
        <taxon>Bacteria</taxon>
        <taxon>Pseudomonadati</taxon>
        <taxon>Bacteroidota</taxon>
        <taxon>Saprospiria</taxon>
        <taxon>Saprospirales</taxon>
        <taxon>Saprospiraceae</taxon>
        <taxon>Saprospira</taxon>
    </lineage>
</organism>
<evidence type="ECO:0000313" key="2">
    <source>
        <dbReference type="EMBL" id="AFC23217.1"/>
    </source>
</evidence>
<evidence type="ECO:0000313" key="3">
    <source>
        <dbReference type="Proteomes" id="UP000007519"/>
    </source>
</evidence>
<keyword evidence="3" id="KW-1185">Reference proteome</keyword>
<gene>
    <name evidence="2" type="ordered locus">SGRA_0478</name>
</gene>
<dbReference type="KEGG" id="sgn:SGRA_0478"/>
<evidence type="ECO:0000256" key="1">
    <source>
        <dbReference type="SAM" id="MobiDB-lite"/>
    </source>
</evidence>